<protein>
    <recommendedName>
        <fullName evidence="1">UPF0260 protein GTQ45_06435</fullName>
    </recommendedName>
</protein>
<dbReference type="OrthoDB" id="9786855at2"/>
<dbReference type="NCBIfam" id="NF003507">
    <property type="entry name" value="PRK05170.2-5"/>
    <property type="match status" value="1"/>
</dbReference>
<evidence type="ECO:0000256" key="2">
    <source>
        <dbReference type="SAM" id="MobiDB-lite"/>
    </source>
</evidence>
<comment type="caution">
    <text evidence="3">The sequence shown here is derived from an EMBL/GenBank/DDBJ whole genome shotgun (WGS) entry which is preliminary data.</text>
</comment>
<gene>
    <name evidence="3" type="ORF">GTQ45_06435</name>
</gene>
<sequence>MGAVPPGSRPGQPPQSGQDTSPFWERKPLSAMTAEEWESLCDGCARCCLIKLEDEDTGEIETTNIVCHLLDQQACACTDYANRTKRVPTCIKLTPGNVAAIKWMPTSCAYRRLAEGRGLASWHPLISGDPESIHAVGMSVRGKVVSEEGIAEDELEDFLAIWEDLDD</sequence>
<dbReference type="NCBIfam" id="NF003501">
    <property type="entry name" value="PRK05170.1-5"/>
    <property type="match status" value="1"/>
</dbReference>
<evidence type="ECO:0000256" key="1">
    <source>
        <dbReference type="HAMAP-Rule" id="MF_00676"/>
    </source>
</evidence>
<comment type="similarity">
    <text evidence="1">Belongs to the UPF0260 family.</text>
</comment>
<proteinExistence type="inferred from homology"/>
<dbReference type="PIRSF" id="PIRSF006173">
    <property type="entry name" value="UCP006173"/>
    <property type="match status" value="1"/>
</dbReference>
<dbReference type="AlphaFoldDB" id="A0A845QAW4"/>
<accession>A0A845QAW4</accession>
<name>A0A845QAW4_9HYPH</name>
<organism evidence="3 4">
    <name type="scientific">Pyruvatibacter mobilis</name>
    <dbReference type="NCBI Taxonomy" id="1712261"/>
    <lineage>
        <taxon>Bacteria</taxon>
        <taxon>Pseudomonadati</taxon>
        <taxon>Pseudomonadota</taxon>
        <taxon>Alphaproteobacteria</taxon>
        <taxon>Hyphomicrobiales</taxon>
        <taxon>Parvibaculaceae</taxon>
        <taxon>Pyruvatibacter</taxon>
    </lineage>
</organism>
<evidence type="ECO:0000313" key="4">
    <source>
        <dbReference type="Proteomes" id="UP000470384"/>
    </source>
</evidence>
<feature type="region of interest" description="Disordered" evidence="2">
    <location>
        <begin position="1"/>
        <end position="23"/>
    </location>
</feature>
<evidence type="ECO:0000313" key="3">
    <source>
        <dbReference type="EMBL" id="NBG95366.1"/>
    </source>
</evidence>
<dbReference type="InterPro" id="IPR008228">
    <property type="entry name" value="UCP006173"/>
</dbReference>
<dbReference type="PANTHER" id="PTHR37421">
    <property type="entry name" value="UPF0260 PROTEIN YCGN"/>
    <property type="match status" value="1"/>
</dbReference>
<dbReference type="Pfam" id="PF03692">
    <property type="entry name" value="CxxCxxCC"/>
    <property type="match status" value="1"/>
</dbReference>
<keyword evidence="4" id="KW-1185">Reference proteome</keyword>
<dbReference type="EMBL" id="WXYQ01000005">
    <property type="protein sequence ID" value="NBG95366.1"/>
    <property type="molecule type" value="Genomic_DNA"/>
</dbReference>
<dbReference type="RefSeq" id="WP_160587365.1">
    <property type="nucleotide sequence ID" value="NZ_BMHN01000001.1"/>
</dbReference>
<reference evidence="3 4" key="1">
    <citation type="journal article" date="2016" name="Int. J. Syst. Evol. Microbiol.">
        <title>Pyruvatibacter mobilis gen. nov., sp. nov., a marine bacterium from the culture broth of Picochlorum sp. 122.</title>
        <authorList>
            <person name="Wang G."/>
            <person name="Tang M."/>
            <person name="Wu H."/>
            <person name="Dai S."/>
            <person name="Li T."/>
            <person name="Chen C."/>
            <person name="He H."/>
            <person name="Fan J."/>
            <person name="Xiang W."/>
            <person name="Li X."/>
        </authorList>
    </citation>
    <scope>NUCLEOTIDE SEQUENCE [LARGE SCALE GENOMIC DNA]</scope>
    <source>
        <strain evidence="3 4">GYP-11</strain>
    </source>
</reference>
<dbReference type="HAMAP" id="MF_00676">
    <property type="entry name" value="UPF0260"/>
    <property type="match status" value="1"/>
</dbReference>
<dbReference type="GeneID" id="300655169"/>
<dbReference type="PANTHER" id="PTHR37421:SF1">
    <property type="entry name" value="UPF0260 PROTEIN YCGN"/>
    <property type="match status" value="1"/>
</dbReference>
<dbReference type="Proteomes" id="UP000470384">
    <property type="component" value="Unassembled WGS sequence"/>
</dbReference>
<dbReference type="InterPro" id="IPR005358">
    <property type="entry name" value="Puta_zinc/iron-chelating_dom"/>
</dbReference>